<proteinExistence type="predicted"/>
<dbReference type="RefSeq" id="WP_145105785.1">
    <property type="nucleotide sequence ID" value="NZ_CP036349.1"/>
</dbReference>
<gene>
    <name evidence="2" type="ORF">Spa11_02790</name>
</gene>
<accession>A0A518K2S2</accession>
<dbReference type="InterPro" id="IPR018247">
    <property type="entry name" value="EF_Hand_1_Ca_BS"/>
</dbReference>
<dbReference type="PROSITE" id="PS00018">
    <property type="entry name" value="EF_HAND_1"/>
    <property type="match status" value="1"/>
</dbReference>
<protein>
    <recommendedName>
        <fullName evidence="4">PEP-CTERM protein-sorting domain-containing protein</fullName>
    </recommendedName>
</protein>
<dbReference type="KEGG" id="bmei:Spa11_02790"/>
<evidence type="ECO:0008006" key="4">
    <source>
        <dbReference type="Google" id="ProtNLM"/>
    </source>
</evidence>
<dbReference type="AlphaFoldDB" id="A0A518K2S2"/>
<evidence type="ECO:0000313" key="2">
    <source>
        <dbReference type="EMBL" id="QDV72108.1"/>
    </source>
</evidence>
<dbReference type="InterPro" id="IPR036439">
    <property type="entry name" value="Dockerin_dom_sf"/>
</dbReference>
<name>A0A518K2S2_9BACT</name>
<dbReference type="EMBL" id="CP036349">
    <property type="protein sequence ID" value="QDV72108.1"/>
    <property type="molecule type" value="Genomic_DNA"/>
</dbReference>
<dbReference type="InterPro" id="IPR002105">
    <property type="entry name" value="Dockerin_1_rpt"/>
</dbReference>
<dbReference type="GO" id="GO:0004553">
    <property type="term" value="F:hydrolase activity, hydrolyzing O-glycosyl compounds"/>
    <property type="evidence" value="ECO:0007669"/>
    <property type="project" value="InterPro"/>
</dbReference>
<evidence type="ECO:0000313" key="3">
    <source>
        <dbReference type="Proteomes" id="UP000316426"/>
    </source>
</evidence>
<dbReference type="Gene3D" id="1.10.1330.10">
    <property type="entry name" value="Dockerin domain"/>
    <property type="match status" value="1"/>
</dbReference>
<dbReference type="Pfam" id="PF00404">
    <property type="entry name" value="Dockerin_1"/>
    <property type="match status" value="1"/>
</dbReference>
<keyword evidence="1" id="KW-0732">Signal</keyword>
<organism evidence="2 3">
    <name type="scientific">Botrimarina mediterranea</name>
    <dbReference type="NCBI Taxonomy" id="2528022"/>
    <lineage>
        <taxon>Bacteria</taxon>
        <taxon>Pseudomonadati</taxon>
        <taxon>Planctomycetota</taxon>
        <taxon>Planctomycetia</taxon>
        <taxon>Pirellulales</taxon>
        <taxon>Lacipirellulaceae</taxon>
        <taxon>Botrimarina</taxon>
    </lineage>
</organism>
<feature type="chain" id="PRO_5021960936" description="PEP-CTERM protein-sorting domain-containing protein" evidence="1">
    <location>
        <begin position="23"/>
        <end position="376"/>
    </location>
</feature>
<dbReference type="GO" id="GO:0000272">
    <property type="term" value="P:polysaccharide catabolic process"/>
    <property type="evidence" value="ECO:0007669"/>
    <property type="project" value="InterPro"/>
</dbReference>
<dbReference type="Proteomes" id="UP000316426">
    <property type="component" value="Chromosome"/>
</dbReference>
<evidence type="ECO:0000256" key="1">
    <source>
        <dbReference type="SAM" id="SignalP"/>
    </source>
</evidence>
<keyword evidence="3" id="KW-1185">Reference proteome</keyword>
<reference evidence="2 3" key="1">
    <citation type="submission" date="2019-02" db="EMBL/GenBank/DDBJ databases">
        <title>Deep-cultivation of Planctomycetes and their phenomic and genomic characterization uncovers novel biology.</title>
        <authorList>
            <person name="Wiegand S."/>
            <person name="Jogler M."/>
            <person name="Boedeker C."/>
            <person name="Pinto D."/>
            <person name="Vollmers J."/>
            <person name="Rivas-Marin E."/>
            <person name="Kohn T."/>
            <person name="Peeters S.H."/>
            <person name="Heuer A."/>
            <person name="Rast P."/>
            <person name="Oberbeckmann S."/>
            <person name="Bunk B."/>
            <person name="Jeske O."/>
            <person name="Meyerdierks A."/>
            <person name="Storesund J.E."/>
            <person name="Kallscheuer N."/>
            <person name="Luecker S."/>
            <person name="Lage O.M."/>
            <person name="Pohl T."/>
            <person name="Merkel B.J."/>
            <person name="Hornburger P."/>
            <person name="Mueller R.-W."/>
            <person name="Bruemmer F."/>
            <person name="Labrenz M."/>
            <person name="Spormann A.M."/>
            <person name="Op den Camp H."/>
            <person name="Overmann J."/>
            <person name="Amann R."/>
            <person name="Jetten M.S.M."/>
            <person name="Mascher T."/>
            <person name="Medema M.H."/>
            <person name="Devos D.P."/>
            <person name="Kaster A.-K."/>
            <person name="Ovreas L."/>
            <person name="Rohde M."/>
            <person name="Galperin M.Y."/>
            <person name="Jogler C."/>
        </authorList>
    </citation>
    <scope>NUCLEOTIDE SEQUENCE [LARGE SCALE GENOMIC DNA]</scope>
    <source>
        <strain evidence="2 3">Spa11</strain>
    </source>
</reference>
<sequence precursor="true">MNKHALLFATAALTSLAAPVSAQLALNIDQATGLVRVVNTSDTETVELNGYDLASLQSSAANDGLLNPAGWAPLETAVGDGWQATNSPSSELLLETNPNSVLSLGPGGSRSLGASFTTNASRIASAQTAAGFGNEYRDVSFRYTDALNNSAVEVGAVNYENARFNNLVLDVDFGTGAVTLTNESAIAVEIEAYIISSAAGSLDPSWNGLRDTVANWEQNVGTANALAEVSRLDTSSSPGAPLAPLTIAAGASYDLGSAYTVGGLRDLDFSFLLTSDTAGDGFAGEVRYVGLHGDYNGDGSVNAADYTVWRDTLDSTSDLRADGNGDGVIDQADYGVWTANYGASSGSSFAVATPEPTTMTSLAVGLALAGLGKRRS</sequence>
<dbReference type="SUPFAM" id="SSF63446">
    <property type="entry name" value="Type I dockerin domain"/>
    <property type="match status" value="1"/>
</dbReference>
<feature type="signal peptide" evidence="1">
    <location>
        <begin position="1"/>
        <end position="22"/>
    </location>
</feature>